<evidence type="ECO:0000313" key="3">
    <source>
        <dbReference type="EMBL" id="CEM49965.1"/>
    </source>
</evidence>
<proteinExistence type="predicted"/>
<evidence type="ECO:0000256" key="2">
    <source>
        <dbReference type="SAM" id="Phobius"/>
    </source>
</evidence>
<keyword evidence="2" id="KW-0472">Membrane</keyword>
<evidence type="ECO:0000256" key="1">
    <source>
        <dbReference type="SAM" id="MobiDB-lite"/>
    </source>
</evidence>
<protein>
    <submittedName>
        <fullName evidence="3">Uncharacterized protein</fullName>
    </submittedName>
</protein>
<name>A0A0G4HZF0_9ALVE</name>
<gene>
    <name evidence="3" type="ORF">Cvel_9723</name>
</gene>
<organism evidence="3">
    <name type="scientific">Chromera velia CCMP2878</name>
    <dbReference type="NCBI Taxonomy" id="1169474"/>
    <lineage>
        <taxon>Eukaryota</taxon>
        <taxon>Sar</taxon>
        <taxon>Alveolata</taxon>
        <taxon>Colpodellida</taxon>
        <taxon>Chromeraceae</taxon>
        <taxon>Chromera</taxon>
    </lineage>
</organism>
<feature type="transmembrane region" description="Helical" evidence="2">
    <location>
        <begin position="203"/>
        <end position="228"/>
    </location>
</feature>
<dbReference type="AlphaFoldDB" id="A0A0G4HZF0"/>
<reference evidence="3" key="1">
    <citation type="submission" date="2014-11" db="EMBL/GenBank/DDBJ databases">
        <authorList>
            <person name="Otto D Thomas"/>
            <person name="Naeem Raeece"/>
        </authorList>
    </citation>
    <scope>NUCLEOTIDE SEQUENCE</scope>
</reference>
<feature type="region of interest" description="Disordered" evidence="1">
    <location>
        <begin position="161"/>
        <end position="197"/>
    </location>
</feature>
<sequence>MERFASICRVANVPTGKEALAACKAAEQGADEEGGSGAPNCDHMSCGNCVAENPTSSGGCGWYGNFGNGVCVEGSTSGPKRDTGFSKDACWNFGSCNMCLGPTCEACVKSGQGCGWCAETGTCGPINADGESCVNGKGRKCSNLQKRKAAVACKAAEKAENEGGTRGGEDEEKSGKPLGPGRSGEGTGKSGGETKSSGGGGGVWIALGWGFFALLLLAFVLFGLWWYFFRYRPSIGHTAPSVPLLAF</sequence>
<keyword evidence="2" id="KW-1133">Transmembrane helix</keyword>
<dbReference type="EMBL" id="CDMZ01004512">
    <property type="protein sequence ID" value="CEM49965.1"/>
    <property type="molecule type" value="Genomic_DNA"/>
</dbReference>
<accession>A0A0G4HZF0</accession>
<feature type="compositionally biased region" description="Gly residues" evidence="1">
    <location>
        <begin position="181"/>
        <end position="197"/>
    </location>
</feature>
<dbReference type="VEuPathDB" id="CryptoDB:Cvel_9723"/>
<keyword evidence="2" id="KW-0812">Transmembrane</keyword>